<comment type="similarity">
    <text evidence="13">Belongs to the polysaccharide monooxygenase AA9 family.</text>
</comment>
<evidence type="ECO:0000313" key="18">
    <source>
        <dbReference type="EMBL" id="RPB08279.1"/>
    </source>
</evidence>
<dbReference type="GO" id="GO:0046872">
    <property type="term" value="F:metal ion binding"/>
    <property type="evidence" value="ECO:0007669"/>
    <property type="project" value="UniProtKB-KW"/>
</dbReference>
<keyword evidence="19" id="KW-1185">Reference proteome</keyword>
<evidence type="ECO:0000256" key="16">
    <source>
        <dbReference type="SAM" id="SignalP"/>
    </source>
</evidence>
<keyword evidence="9" id="KW-0503">Monooxygenase</keyword>
<evidence type="ECO:0000259" key="17">
    <source>
        <dbReference type="Pfam" id="PF03443"/>
    </source>
</evidence>
<dbReference type="InParanoid" id="A0A3N4KFZ8"/>
<keyword evidence="5 16" id="KW-0732">Signal</keyword>
<gene>
    <name evidence="18" type="ORF">P167DRAFT_539356</name>
</gene>
<name>A0A3N4KFZ8_9PEZI</name>
<dbReference type="InterPro" id="IPR005103">
    <property type="entry name" value="AA9_LPMO"/>
</dbReference>
<keyword evidence="10" id="KW-1015">Disulfide bond</keyword>
<dbReference type="Gene3D" id="2.70.50.70">
    <property type="match status" value="1"/>
</dbReference>
<organism evidence="18 19">
    <name type="scientific">Morchella conica CCBAS932</name>
    <dbReference type="NCBI Taxonomy" id="1392247"/>
    <lineage>
        <taxon>Eukaryota</taxon>
        <taxon>Fungi</taxon>
        <taxon>Dikarya</taxon>
        <taxon>Ascomycota</taxon>
        <taxon>Pezizomycotina</taxon>
        <taxon>Pezizomycetes</taxon>
        <taxon>Pezizales</taxon>
        <taxon>Morchellaceae</taxon>
        <taxon>Morchella</taxon>
    </lineage>
</organism>
<evidence type="ECO:0000256" key="13">
    <source>
        <dbReference type="ARBA" id="ARBA00044502"/>
    </source>
</evidence>
<dbReference type="GO" id="GO:0030245">
    <property type="term" value="P:cellulose catabolic process"/>
    <property type="evidence" value="ECO:0007669"/>
    <property type="project" value="UniProtKB-KW"/>
</dbReference>
<evidence type="ECO:0000256" key="5">
    <source>
        <dbReference type="ARBA" id="ARBA00022729"/>
    </source>
</evidence>
<keyword evidence="6" id="KW-0136">Cellulose degradation</keyword>
<evidence type="ECO:0000256" key="9">
    <source>
        <dbReference type="ARBA" id="ARBA00023033"/>
    </source>
</evidence>
<evidence type="ECO:0000256" key="3">
    <source>
        <dbReference type="ARBA" id="ARBA00022525"/>
    </source>
</evidence>
<feature type="signal peptide" evidence="16">
    <location>
        <begin position="1"/>
        <end position="19"/>
    </location>
</feature>
<reference evidence="18 19" key="1">
    <citation type="journal article" date="2018" name="Nat. Ecol. Evol.">
        <title>Pezizomycetes genomes reveal the molecular basis of ectomycorrhizal truffle lifestyle.</title>
        <authorList>
            <person name="Murat C."/>
            <person name="Payen T."/>
            <person name="Noel B."/>
            <person name="Kuo A."/>
            <person name="Morin E."/>
            <person name="Chen J."/>
            <person name="Kohler A."/>
            <person name="Krizsan K."/>
            <person name="Balestrini R."/>
            <person name="Da Silva C."/>
            <person name="Montanini B."/>
            <person name="Hainaut M."/>
            <person name="Levati E."/>
            <person name="Barry K.W."/>
            <person name="Belfiori B."/>
            <person name="Cichocki N."/>
            <person name="Clum A."/>
            <person name="Dockter R.B."/>
            <person name="Fauchery L."/>
            <person name="Guy J."/>
            <person name="Iotti M."/>
            <person name="Le Tacon F."/>
            <person name="Lindquist E.A."/>
            <person name="Lipzen A."/>
            <person name="Malagnac F."/>
            <person name="Mello A."/>
            <person name="Molinier V."/>
            <person name="Miyauchi S."/>
            <person name="Poulain J."/>
            <person name="Riccioni C."/>
            <person name="Rubini A."/>
            <person name="Sitrit Y."/>
            <person name="Splivallo R."/>
            <person name="Traeger S."/>
            <person name="Wang M."/>
            <person name="Zifcakova L."/>
            <person name="Wipf D."/>
            <person name="Zambonelli A."/>
            <person name="Paolocci F."/>
            <person name="Nowrousian M."/>
            <person name="Ottonello S."/>
            <person name="Baldrian P."/>
            <person name="Spatafora J.W."/>
            <person name="Henrissat B."/>
            <person name="Nagy L.G."/>
            <person name="Aury J.M."/>
            <person name="Wincker P."/>
            <person name="Grigoriev I.V."/>
            <person name="Bonfante P."/>
            <person name="Martin F.M."/>
        </authorList>
    </citation>
    <scope>NUCLEOTIDE SEQUENCE [LARGE SCALE GENOMIC DNA]</scope>
    <source>
        <strain evidence="18 19">CCBAS932</strain>
    </source>
</reference>
<dbReference type="PANTHER" id="PTHR33353:SF10">
    <property type="entry name" value="ENDO-BETA-1,4-GLUCANASE D"/>
    <property type="match status" value="1"/>
</dbReference>
<evidence type="ECO:0000256" key="1">
    <source>
        <dbReference type="ARBA" id="ARBA00001973"/>
    </source>
</evidence>
<feature type="chain" id="PRO_5018039592" description="lytic cellulose monooxygenase (C4-dehydrogenating)" evidence="16">
    <location>
        <begin position="20"/>
        <end position="220"/>
    </location>
</feature>
<dbReference type="EMBL" id="ML119165">
    <property type="protein sequence ID" value="RPB08279.1"/>
    <property type="molecule type" value="Genomic_DNA"/>
</dbReference>
<dbReference type="GO" id="GO:0005576">
    <property type="term" value="C:extracellular region"/>
    <property type="evidence" value="ECO:0007669"/>
    <property type="project" value="UniProtKB-SubCell"/>
</dbReference>
<evidence type="ECO:0000256" key="15">
    <source>
        <dbReference type="ARBA" id="ARBA00047174"/>
    </source>
</evidence>
<evidence type="ECO:0000256" key="2">
    <source>
        <dbReference type="ARBA" id="ARBA00004613"/>
    </source>
</evidence>
<accession>A0A3N4KFZ8</accession>
<protein>
    <recommendedName>
        <fullName evidence="15">lytic cellulose monooxygenase (C4-dehydrogenating)</fullName>
        <ecNumber evidence="15">1.14.99.56</ecNumber>
    </recommendedName>
</protein>
<dbReference type="Pfam" id="PF03443">
    <property type="entry name" value="AA9"/>
    <property type="match status" value="1"/>
</dbReference>
<evidence type="ECO:0000256" key="10">
    <source>
        <dbReference type="ARBA" id="ARBA00023157"/>
    </source>
</evidence>
<dbReference type="CDD" id="cd21175">
    <property type="entry name" value="LPMO_AA9"/>
    <property type="match status" value="1"/>
</dbReference>
<comment type="cofactor">
    <cofactor evidence="1">
        <name>Cu(2+)</name>
        <dbReference type="ChEBI" id="CHEBI:29036"/>
    </cofactor>
</comment>
<dbReference type="AlphaFoldDB" id="A0A3N4KFZ8"/>
<evidence type="ECO:0000256" key="8">
    <source>
        <dbReference type="ARBA" id="ARBA00023008"/>
    </source>
</evidence>
<evidence type="ECO:0000313" key="19">
    <source>
        <dbReference type="Proteomes" id="UP000277580"/>
    </source>
</evidence>
<keyword evidence="12" id="KW-0624">Polysaccharide degradation</keyword>
<evidence type="ECO:0000256" key="7">
    <source>
        <dbReference type="ARBA" id="ARBA00023002"/>
    </source>
</evidence>
<keyword evidence="3" id="KW-0964">Secreted</keyword>
<evidence type="ECO:0000256" key="12">
    <source>
        <dbReference type="ARBA" id="ARBA00023326"/>
    </source>
</evidence>
<proteinExistence type="inferred from homology"/>
<keyword evidence="4" id="KW-0479">Metal-binding</keyword>
<feature type="domain" description="Auxiliary Activity family 9 catalytic" evidence="17">
    <location>
        <begin position="31"/>
        <end position="210"/>
    </location>
</feature>
<keyword evidence="8" id="KW-0186">Copper</keyword>
<comment type="subcellular location">
    <subcellularLocation>
        <location evidence="2">Secreted</location>
    </subcellularLocation>
</comment>
<sequence>MQILQLLASAALLAGSVQAHVRLTALNGDTGCVRLPPNNSPVTDVTSNDIICNVDGATPAASVLDVVAGSNVTVTWDTGAHQGPELVYMAKVADAKTTTITGLSWFKIYQAGLVGSDLHWASADVNAAGGLLEFTIPKSIASGQYLLRGETIGLHVASTYPGAQFYMSCVQINVTGGGSASPAGVSFPGAYVGSDPGITINIYYPVLTSYTPPGPEVYSG</sequence>
<evidence type="ECO:0000256" key="4">
    <source>
        <dbReference type="ARBA" id="ARBA00022723"/>
    </source>
</evidence>
<dbReference type="Proteomes" id="UP000277580">
    <property type="component" value="Unassembled WGS sequence"/>
</dbReference>
<dbReference type="EC" id="1.14.99.56" evidence="15"/>
<dbReference type="STRING" id="1392247.A0A3N4KFZ8"/>
<dbReference type="InterPro" id="IPR049892">
    <property type="entry name" value="AA9"/>
</dbReference>
<keyword evidence="11" id="KW-0119">Carbohydrate metabolism</keyword>
<evidence type="ECO:0000256" key="14">
    <source>
        <dbReference type="ARBA" id="ARBA00045077"/>
    </source>
</evidence>
<comment type="catalytic activity">
    <reaction evidence="14">
        <text>[(1-&gt;4)-beta-D-glucosyl]n+m + reduced acceptor + O2 = 4-dehydro-beta-D-glucosyl-[(1-&gt;4)-beta-D-glucosyl]n-1 + [(1-&gt;4)-beta-D-glucosyl]m + acceptor + H2O.</text>
        <dbReference type="EC" id="1.14.99.56"/>
    </reaction>
</comment>
<keyword evidence="7" id="KW-0560">Oxidoreductase</keyword>
<dbReference type="OrthoDB" id="5271017at2759"/>
<evidence type="ECO:0000256" key="11">
    <source>
        <dbReference type="ARBA" id="ARBA00023277"/>
    </source>
</evidence>
<evidence type="ECO:0000256" key="6">
    <source>
        <dbReference type="ARBA" id="ARBA00023001"/>
    </source>
</evidence>
<dbReference type="GO" id="GO:0004497">
    <property type="term" value="F:monooxygenase activity"/>
    <property type="evidence" value="ECO:0007669"/>
    <property type="project" value="UniProtKB-KW"/>
</dbReference>
<dbReference type="PANTHER" id="PTHR33353">
    <property type="entry name" value="PUTATIVE (AFU_ORTHOLOGUE AFUA_1G12560)-RELATED"/>
    <property type="match status" value="1"/>
</dbReference>